<keyword evidence="3" id="KW-1185">Reference proteome</keyword>
<dbReference type="RefSeq" id="WP_238239098.1">
    <property type="nucleotide sequence ID" value="NZ_BPQQ01000058.1"/>
</dbReference>
<evidence type="ECO:0000259" key="1">
    <source>
        <dbReference type="Pfam" id="PF18588"/>
    </source>
</evidence>
<evidence type="ECO:0000313" key="3">
    <source>
        <dbReference type="Proteomes" id="UP001055153"/>
    </source>
</evidence>
<gene>
    <name evidence="2" type="ORF">GMJLKIPL_4497</name>
</gene>
<comment type="caution">
    <text evidence="2">The sequence shown here is derived from an EMBL/GenBank/DDBJ whole genome shotgun (WGS) entry which is preliminary data.</text>
</comment>
<reference evidence="2" key="1">
    <citation type="journal article" date="2021" name="Front. Microbiol.">
        <title>Comprehensive Comparative Genomics and Phenotyping of Methylobacterium Species.</title>
        <authorList>
            <person name="Alessa O."/>
            <person name="Ogura Y."/>
            <person name="Fujitani Y."/>
            <person name="Takami H."/>
            <person name="Hayashi T."/>
            <person name="Sahin N."/>
            <person name="Tani A."/>
        </authorList>
    </citation>
    <scope>NUCLEOTIDE SEQUENCE</scope>
    <source>
        <strain evidence="2">DSM 17168</strain>
    </source>
</reference>
<evidence type="ECO:0000313" key="2">
    <source>
        <dbReference type="EMBL" id="GJE02548.1"/>
    </source>
</evidence>
<dbReference type="Pfam" id="PF18588">
    <property type="entry name" value="WcbI"/>
    <property type="match status" value="1"/>
</dbReference>
<protein>
    <recommendedName>
        <fullName evidence="1">Polysaccharide biosynthesis enzyme WcbI domain-containing protein</fullName>
    </recommendedName>
</protein>
<reference evidence="2" key="2">
    <citation type="submission" date="2021-08" db="EMBL/GenBank/DDBJ databases">
        <authorList>
            <person name="Tani A."/>
            <person name="Ola A."/>
            <person name="Ogura Y."/>
            <person name="Katsura K."/>
            <person name="Hayashi T."/>
        </authorList>
    </citation>
    <scope>NUCLEOTIDE SEQUENCE</scope>
    <source>
        <strain evidence="2">DSM 17168</strain>
    </source>
</reference>
<dbReference type="Proteomes" id="UP001055153">
    <property type="component" value="Unassembled WGS sequence"/>
</dbReference>
<dbReference type="Gene3D" id="3.40.50.12080">
    <property type="match status" value="2"/>
</dbReference>
<sequence>MTKVGFLGNCQAQTLEALALHLGADYEIVSFGPVWLYTSDDEDRVLSRALSCDILFHQRIAEDYGVHFLRTSSMKLLLKDKCLSWPNAYFDGYFPTFGYIYTNRGKITGPLSDYHLPIIREGWERGRAVEEVAAAITSPNSPLFADDPVSNSLSELRSRESGLDICMSDFIEENYKSYKTFFTPNHPCDVVLFELLTRLTRAAGLRTPSASRLVTFPYTLNSIQIPVMPAFFERYGGEIARDGTLRGREISLSPDSIGETGTPRLYDWPGVVDSYFRVYDAYAKLA</sequence>
<organism evidence="2 3">
    <name type="scientific">Methylobacterium isbiliense</name>
    <dbReference type="NCBI Taxonomy" id="315478"/>
    <lineage>
        <taxon>Bacteria</taxon>
        <taxon>Pseudomonadati</taxon>
        <taxon>Pseudomonadota</taxon>
        <taxon>Alphaproteobacteria</taxon>
        <taxon>Hyphomicrobiales</taxon>
        <taxon>Methylobacteriaceae</taxon>
        <taxon>Methylobacterium</taxon>
    </lineage>
</organism>
<feature type="domain" description="Polysaccharide biosynthesis enzyme WcbI" evidence="1">
    <location>
        <begin position="7"/>
        <end position="206"/>
    </location>
</feature>
<name>A0ABQ4SJF0_9HYPH</name>
<proteinExistence type="predicted"/>
<dbReference type="EMBL" id="BPQQ01000058">
    <property type="protein sequence ID" value="GJE02548.1"/>
    <property type="molecule type" value="Genomic_DNA"/>
</dbReference>
<dbReference type="InterPro" id="IPR041307">
    <property type="entry name" value="WcbI"/>
</dbReference>
<accession>A0ABQ4SJF0</accession>